<feature type="region of interest" description="Disordered" evidence="5">
    <location>
        <begin position="2236"/>
        <end position="2291"/>
    </location>
</feature>
<dbReference type="NCBIfam" id="TIGR00309">
    <property type="entry name" value="V_ATPase_subD"/>
    <property type="match status" value="1"/>
</dbReference>
<dbReference type="Pfam" id="PF01813">
    <property type="entry name" value="ATP-synt_D"/>
    <property type="match status" value="1"/>
</dbReference>
<comment type="caution">
    <text evidence="6">The sequence shown here is derived from an EMBL/GenBank/DDBJ whole genome shotgun (WGS) entry which is preliminary data.</text>
</comment>
<comment type="similarity">
    <text evidence="1">Belongs to the V-ATPase D subunit family.</text>
</comment>
<keyword evidence="7" id="KW-1185">Reference proteome</keyword>
<dbReference type="InterPro" id="IPR002699">
    <property type="entry name" value="V_ATPase_D"/>
</dbReference>
<reference evidence="6 7" key="1">
    <citation type="submission" date="2020-04" db="EMBL/GenBank/DDBJ databases">
        <authorList>
            <person name="Wallbank WR R."/>
            <person name="Pardo Diaz C."/>
            <person name="Kozak K."/>
            <person name="Martin S."/>
            <person name="Jiggins C."/>
            <person name="Moest M."/>
            <person name="Warren A I."/>
            <person name="Byers J.R.P. K."/>
            <person name="Montejo-Kovacevich G."/>
            <person name="Yen C E."/>
        </authorList>
    </citation>
    <scope>NUCLEOTIDE SEQUENCE [LARGE SCALE GENOMIC DNA]</scope>
</reference>
<feature type="compositionally biased region" description="Polar residues" evidence="5">
    <location>
        <begin position="2607"/>
        <end position="2616"/>
    </location>
</feature>
<dbReference type="EMBL" id="CADEBC010000511">
    <property type="protein sequence ID" value="CAB3241901.1"/>
    <property type="molecule type" value="Genomic_DNA"/>
</dbReference>
<name>A0A8S1AB29_ARCPL</name>
<gene>
    <name evidence="6" type="ORF">APLA_LOCUS8891</name>
</gene>
<evidence type="ECO:0000256" key="3">
    <source>
        <dbReference type="ARBA" id="ARBA00023065"/>
    </source>
</evidence>
<feature type="compositionally biased region" description="Basic and acidic residues" evidence="5">
    <location>
        <begin position="2382"/>
        <end position="2393"/>
    </location>
</feature>
<dbReference type="Gene3D" id="1.10.287.3240">
    <property type="match status" value="1"/>
</dbReference>
<evidence type="ECO:0000256" key="1">
    <source>
        <dbReference type="ARBA" id="ARBA00005850"/>
    </source>
</evidence>
<protein>
    <submittedName>
        <fullName evidence="6">Uncharacterized protein</fullName>
    </submittedName>
</protein>
<evidence type="ECO:0000256" key="5">
    <source>
        <dbReference type="SAM" id="MobiDB-lite"/>
    </source>
</evidence>
<comment type="function">
    <text evidence="4">Subunit of the V1 complex of vacuolar(H+)-ATPase (V-ATPase), a multisubunit enzyme composed of a peripheral complex (V1) that hydrolyzes ATP and a membrane integral complex (V0) that translocates protons. V-ATPase is responsible for acidifying and maintaining the pH of intracellular compartments and in some cell types, is targeted to the plasma membrane, where it is responsible for acidifying the extracellular environment.</text>
</comment>
<organism evidence="6 7">
    <name type="scientific">Arctia plantaginis</name>
    <name type="common">Wood tiger moth</name>
    <name type="synonym">Phalaena plantaginis</name>
    <dbReference type="NCBI Taxonomy" id="874455"/>
    <lineage>
        <taxon>Eukaryota</taxon>
        <taxon>Metazoa</taxon>
        <taxon>Ecdysozoa</taxon>
        <taxon>Arthropoda</taxon>
        <taxon>Hexapoda</taxon>
        <taxon>Insecta</taxon>
        <taxon>Pterygota</taxon>
        <taxon>Neoptera</taxon>
        <taxon>Endopterygota</taxon>
        <taxon>Lepidoptera</taxon>
        <taxon>Glossata</taxon>
        <taxon>Ditrysia</taxon>
        <taxon>Noctuoidea</taxon>
        <taxon>Erebidae</taxon>
        <taxon>Arctiinae</taxon>
        <taxon>Arctia</taxon>
    </lineage>
</organism>
<dbReference type="PANTHER" id="PTHR11671">
    <property type="entry name" value="V-TYPE ATP SYNTHASE SUBUNIT D"/>
    <property type="match status" value="1"/>
</dbReference>
<feature type="compositionally biased region" description="Polar residues" evidence="5">
    <location>
        <begin position="2445"/>
        <end position="2454"/>
    </location>
</feature>
<keyword evidence="2" id="KW-0813">Transport</keyword>
<keyword evidence="3" id="KW-0406">Ion transport</keyword>
<evidence type="ECO:0000313" key="7">
    <source>
        <dbReference type="Proteomes" id="UP000494106"/>
    </source>
</evidence>
<dbReference type="OrthoDB" id="7676488at2759"/>
<dbReference type="GO" id="GO:0046961">
    <property type="term" value="F:proton-transporting ATPase activity, rotational mechanism"/>
    <property type="evidence" value="ECO:0007669"/>
    <property type="project" value="InterPro"/>
</dbReference>
<feature type="compositionally biased region" description="Polar residues" evidence="5">
    <location>
        <begin position="2526"/>
        <end position="2535"/>
    </location>
</feature>
<evidence type="ECO:0000313" key="6">
    <source>
        <dbReference type="EMBL" id="CAB3241901.1"/>
    </source>
</evidence>
<evidence type="ECO:0000256" key="2">
    <source>
        <dbReference type="ARBA" id="ARBA00022448"/>
    </source>
</evidence>
<dbReference type="Proteomes" id="UP000494106">
    <property type="component" value="Unassembled WGS sequence"/>
</dbReference>
<proteinExistence type="inferred from homology"/>
<evidence type="ECO:0000256" key="4">
    <source>
        <dbReference type="ARBA" id="ARBA00045737"/>
    </source>
</evidence>
<accession>A0A8S1AB29</accession>
<sequence length="4431" mass="485689">MFDDENDDDECGGQSRYPVMPSLVALQQMKNRLHLAYLGKKLMKWTTLATVKELRKLALEMTEYFVGYGDDFARAFMLLARSRYYYPNLNTIVVQNVGNEAACRVETDYRSVAGVKLLALNVIEETFDPNEHLGIEKGGTAISDAKKAWRDLLKLVVLMLQERKAFDALHAAHNAANKKQNVLGKLVIPRIQNAIAYIKSELEEQEREETFRLKRFKQSKEKKTRLIKEKDKKDAITEEPVFTCPVCLPKAEIPKEVLVKKEPSIKEEPIIKGEPNIIVKKESKFCGCTDPRPELDQSTGKFICPICNLADRNVDINVVACKVCLPEVNEVKERADHLMAHINQVLTLSRFYNKTLSGMDTKESDLSYADIKKALENINSICTCPHMEKQKIEEAKPCGCAICASKDIKSEQKETVDFDKKAQAIDKKPDAPCMTEPSGGGLKDIKPEQTVNDCCKNKLQAIVKKTDAPCLSESSGDGSKGIKPEQNVNDCCKNKPQAIDKKPDAPILPEPTRCPMCGSKDIKSEQKVNDCGCNKKPQAMDKKPDAPCLSKPSGCPMCGSKDVKSEQKVNDCGCNNKPQAMDEKPDAPCLSKPSGCPMCGSKDVKSEQKVNDCGCNNKPQAMDEKPDAPCLSKPSGCPMCGSKDVKSEQKVNDCGCNNKPQTMDKKPDAPILPEPSGCPMCGSKDIKSEQKVNDCGCNNKPQAMDKKPDAPCLSKPSGCPMCGSKDIKSEQKVNDCCKNKPQAIEKKPDAPILPEPSGCLMCGSKGIKPEQKVNDCGCNNKPQAMDKKPDAPCLLKPSGCPMCGSKDIKSEQKVNDCCKNKPQAIEKKPDAPILPEPSGCLLCGSKGIKPEPKVIDCCKNKPQTMDKKPDAPCLSKPSGCPMCGSKDIKSEQKVNDCCKNKPQAIEKKPDAPILPEPSGCLMCGSKGIKPEQKVNDCCKNKPQTMDKKPDAPCLSKPSGCPMCGSKDIKSEQKVNDCGCNNKPQMMDKKPDAPCLSKPSGCPMCGSKDIKSEQKVNDCCKNKQQAIEKKPEAPILPEPSGCLMCGSKGIKPEQKVNDCCKNKPQTMDNKPDAPCLSKPAGCPMCGSKDIKSEQKVNDCGCNNKPQTMDKKPDAPSLSKPSGCLMCGSKDIKSEQKVNDCCKNKPQAIDKKPDAPILPEPSGCPMCGSKDIKSKQKVNDCGCNIEPKATDKKPEAPCLTVNISEQKSEDCCISKSLEKKSVSKSDACCQHSQDTAEYTSIEEMEGFCSCTNISDSAKEKSCCDMAGISKSDYQTYNLCSISAIKSGSCFQSVSNLYQPAPPFFYLYSGPYVHSQTGLHPICNGNMIPQINTISKKCLCSNAPYPGEFKQDNPICTCKSTNNLPSQQPSKELCTCESIEAMSPLTLSLHSLQVDPINMTCKNIFQSYPPTASLPTANLPLMLAKRVAKASEPYLKKSCLKNGDYPYRERCEDPTIEFKCPSNNSIQYPPTATLPPTNLPLTLKNRIAKASEPYLKKTRLENDDYPVRERCDDPTIAFECLSNNSKQSKQNMLCSCKSIQQQTSFSCNSCSTLYSGNLTTNSLSQEMTKPPYFKKSTTHFTDIPQGFLPLLSHTVEETSNTVILSSTSISSDTAYLHSTKENLGTEIKNPLNKFTPKQFMCFSPYTRDGKSRSCDVSERSLIISSYDTTQSDYHGTDETPGCCIFSKEKCITDSLHDIVQKQSPFFSSHTHVVNPRLCSISSTNLCDSPDPQSSRLLSSTLRGVSGTQSISIILDCILFKQCKSSTTQNNSIQKASSTPSTYTKDFSIYTTMTPHNNSPYKRRLDKPGPCNTFETSSETKPSTFKDCSTFVTVAPKKVTSYTCEGRSFGVSEAVNRTEFFKEITQNCCEFTLFNKNENCISFTPYTREGKPGPCGLTLKCDAFSKNNTPNSRKDRSGTYSVQCNTNKETVFSPSFTCNSRSEICGCEKNNMPLSWSSTNSVRLDFTREETTGRTWRISETNIPACSETHTDFQQCTNARPVPYIRERIPGPSGPCEVDNTKGSVGNISTDQLTKLVTCTREGRPGLSDISKTSYNIISQQSTYQAPYISGISGITVNSITLTCSGQGKQGTCDIDLNQCQQVIPNTREGLSGPCDVSETSYIASSQNKTVLLQPISIAPYTREGMPGPCGLSMTNDNARQFTEPAPFTREGRAGPCDISKTNNNVRQFTDSAPYTREGRAGHCDISKTNNKVRQFTELAPYTREGRAGTCEISKTNNNVREFTDPAPYTREGRTGPYDISKRNDNVRQFTDPVPYTREGRAGPCDISNTNNNVRQFTEPAPYTREGRAGPCDISKTNDNVRQFTEPAPFRREGRAGTCEISKTNNNVREFTDPAPYTREGRTGPYDISKRNDNVRQFTDPVPYTREGRAGRCDISKTNDNVRQLTDPAPYTREGRAGPCDISKTNDNVRQFTDPLPYTREGRAGPCDISNTNNNVRQFTEPAPYTREGRAGPCDISKTNDNVRQFTDPVPYTREGRAGPCDISKTNDNVRQFTDPVPYTREGRAGPCDISNTNNNVRQFTEPAPYTREGRAGPCDISKTNDNVRQFTDPVPYTREGRAGPCDISKTNDNVRQFTDPVPYTREGRAGPCDISNTNNNVRQFTEPAPYTREGRAGPCDISKTNDNVRQFTDPVPYTREGRAGPCDISKTNNNIRQPTDPAPFTREGREGTTTAVSHINPDPRQLACQGRIGPCDILGTNNTASFLSKITTIHSSNFASNILQHREPCNVCVKNNITCSLCAMDPSESTNLLSFTRDGNHEACGVSKTNPTASSFYNTALKHYSHNTPYTREGMPGVCGVNKTNFANSQNKHTHQSAYIEPYTREGKPGPCGLSLHNSESPLEEILSRQYTAPGPFTREGKGGPCDISNINYTTNLLNKIDPKQSTHIASHALIKNPEPCSVYERKHFICSKCARDSSSSRNLASCATKGIYGPCGVSEFNNVARSICNLVLKKSTSVTLSKQEGTLGLSETKHIICSCNNNDSIGSKNLQTCIRKDGHEPCSVTMSSVIFNTSSKQCTRLTSFTRESKPGPCGAFETNRITVSNCFELMNEPNTNQSRNFSPFIRVDMPESCSFSERKNILNSLYDRTSKPCAHILPCTGSNKPQICSECERNGIACPLCIIDLKESTNSAPYTREGIPGPCGVSEAKNNISSLGNWEFQILKPYTREGVPGPCGISEKGLTFPHYKLYASYACQLKPGPWNILECPNATGSTKLITSVRKPCNSKPPSKLGQRQSSDKNEFNLCDTQSCLMYQVHTPCGTYHRNGIQFSATSATKDATTYVTAGPCPVQNIREATLRNCSTCDRKITFDTSTPHSTRNYKVRAPHTCMNVTRSLIAIPRFVCSSCRPYAKASAAPVMILPSHVLSMASSFAPSRTCCCKSQISSVLTLKSGHNCDESLYSVGSNKFCSTCGRPASNKANLKTNSAPLLKYVTYANCENCAPSHVSKFEPCADCRNTKLFLSCASNPSIMSVAIGTCASRNHCTSSKAARLPKSAVQTPCPLSQNTAAIISCPTCSKKRREKCVPHASASKQSCSSLVSKDSKAVIDESKFGYFEIGKKKVTKIYRCKNPDGTITDEKRVIIIKTEKKYPEKLESSGFEAGTISDCLKNETNKKRNTNEMDVPKFSRQSKSDTCCNGTNDRMTYPQIRYCISTQDCNNMTVNNNCLEPNHDSSKNSNRFVTAHSIPTGLVCANRLEDTDSGPKCGCENKPPSKYTTLASRARPVAPTPLRYNGLKDTANSQTCDYPDKLRTKPSASVEPTIPACANRLQDSDSGPRCNCADKSLPDITTPVQPTTPVCANRLQDTDSGPKCDCANKSPPLPATLEQLATPVCANRLEDSDSGPKCDCASKASPKPTTVDQPITPICANRLEDTDSGPKCHCANKSCPLPITVDPPTTPVCANRLEDPDSGPKCDCANKSSPSPITVDQPTTPVCANRLEDSDSGPKCDCARKATPKPTTVDQPTTTVCANRLEDTDSGPKCSCANKSPPLHTTKDRPTNPVCANRLEDSDSGPKCDCASKSAPKPTTPVFANIRLQDSHSGHICHCANKSHFLPATIDKPTCGHTLQHSDNTLKCDCARKLTCKHTKPSSKQSQTMIHPPKCSCDNESSPTPTCPFHKPLNPCQCKVINELLPSTKSQDKEVCCSLQKKIGIMKHISDAQENKVKDDREFDYVYIVPSKKTICNKVLKSDVPCSTTNLACCTPKLSYDANVPTSPKKIVPKTYKNRCCSTSDTGKLSIFRGGSMLDALRQLFQSSNSRTQNRKTFDKNICKTCYSPLSNTDDGESLNTPLCTSCKEKIIDESEQDYRLTNYSTETGSPASKKSPSPFGQMSFLSTSSCNINVDHSCPAMVSTVISTDSNDSLMCMRGENYFRNANRNDAATSTRVRDETYMRAIKKGKIEHACVPDVKDYASHTTN</sequence>
<feature type="region of interest" description="Disordered" evidence="5">
    <location>
        <begin position="2344"/>
        <end position="2693"/>
    </location>
</feature>